<evidence type="ECO:0000313" key="3">
    <source>
        <dbReference type="Proteomes" id="UP000324705"/>
    </source>
</evidence>
<name>A0A9R0YFU1_TRITD</name>
<evidence type="ECO:0000313" key="2">
    <source>
        <dbReference type="EMBL" id="VAI53639.1"/>
    </source>
</evidence>
<dbReference type="InterPro" id="IPR023213">
    <property type="entry name" value="CAT-like_dom_sf"/>
</dbReference>
<dbReference type="AlphaFoldDB" id="A0A9R0YFU1"/>
<dbReference type="Gramene" id="TRITD6Bv1G015630.3">
    <property type="protein sequence ID" value="TRITD6Bv1G015630.3"/>
    <property type="gene ID" value="TRITD6Bv1G015630"/>
</dbReference>
<proteinExistence type="inferred from homology"/>
<dbReference type="InterPro" id="IPR050898">
    <property type="entry name" value="Plant_acyltransferase"/>
</dbReference>
<comment type="similarity">
    <text evidence="1">Belongs to the plant acyltransferase family.</text>
</comment>
<sequence length="330" mass="37097">MYICLHLHSYKWSGCVFTYFLVQLTRLRCGGFVLSAHMCHNVVDAFGMIQFIGAIANLARGEARPTVLPVWSRENMFKPRTPPRVRRDIFPGCISAGVSTADTTPPADIVTRIFRFGPKEIATLRSYVPAHLARSCTRFELLTAFMWRCRTVALDYEPGPNGPPVRLVFRMNTRGKYPPIPIGYYGNTVLRPMVEAGVDDLCGKPLGHALELVRKACRLSTTEEHVRSTVDMITALRAHRYLDVDRAFHVCDMTRLGEDGIDMGWAKRVGGGVAYVLDQMSYHLAFRNEDGEVTTLVSSDALLRPTLERLAEEIPMWMTNDAKKIIPSSM</sequence>
<keyword evidence="3" id="KW-1185">Reference proteome</keyword>
<organism evidence="2 3">
    <name type="scientific">Triticum turgidum subsp. durum</name>
    <name type="common">Durum wheat</name>
    <name type="synonym">Triticum durum</name>
    <dbReference type="NCBI Taxonomy" id="4567"/>
    <lineage>
        <taxon>Eukaryota</taxon>
        <taxon>Viridiplantae</taxon>
        <taxon>Streptophyta</taxon>
        <taxon>Embryophyta</taxon>
        <taxon>Tracheophyta</taxon>
        <taxon>Spermatophyta</taxon>
        <taxon>Magnoliopsida</taxon>
        <taxon>Liliopsida</taxon>
        <taxon>Poales</taxon>
        <taxon>Poaceae</taxon>
        <taxon>BOP clade</taxon>
        <taxon>Pooideae</taxon>
        <taxon>Triticodae</taxon>
        <taxon>Triticeae</taxon>
        <taxon>Triticinae</taxon>
        <taxon>Triticum</taxon>
    </lineage>
</organism>
<dbReference type="EMBL" id="LT934122">
    <property type="protein sequence ID" value="VAI53639.1"/>
    <property type="molecule type" value="Genomic_DNA"/>
</dbReference>
<dbReference type="Proteomes" id="UP000324705">
    <property type="component" value="Chromosome 6B"/>
</dbReference>
<dbReference type="Pfam" id="PF02458">
    <property type="entry name" value="Transferase"/>
    <property type="match status" value="1"/>
</dbReference>
<protein>
    <submittedName>
        <fullName evidence="2">Uncharacterized protein</fullName>
    </submittedName>
</protein>
<gene>
    <name evidence="2" type="ORF">TRITD_6Bv1G015630</name>
</gene>
<accession>A0A9R0YFU1</accession>
<dbReference type="GO" id="GO:0016747">
    <property type="term" value="F:acyltransferase activity, transferring groups other than amino-acyl groups"/>
    <property type="evidence" value="ECO:0007669"/>
    <property type="project" value="UniProtKB-ARBA"/>
</dbReference>
<evidence type="ECO:0000256" key="1">
    <source>
        <dbReference type="ARBA" id="ARBA00009861"/>
    </source>
</evidence>
<dbReference type="PANTHER" id="PTHR31147">
    <property type="entry name" value="ACYL TRANSFERASE 4"/>
    <property type="match status" value="1"/>
</dbReference>
<reference evidence="2 3" key="1">
    <citation type="submission" date="2017-09" db="EMBL/GenBank/DDBJ databases">
        <authorList>
            <consortium name="International Durum Wheat Genome Sequencing Consortium (IDWGSC)"/>
            <person name="Milanesi L."/>
        </authorList>
    </citation>
    <scope>NUCLEOTIDE SEQUENCE [LARGE SCALE GENOMIC DNA]</scope>
    <source>
        <strain evidence="3">cv. Svevo</strain>
    </source>
</reference>
<dbReference type="Gene3D" id="3.30.559.10">
    <property type="entry name" value="Chloramphenicol acetyltransferase-like domain"/>
    <property type="match status" value="2"/>
</dbReference>
<dbReference type="PANTHER" id="PTHR31147:SF54">
    <property type="entry name" value="OS10G0105900 PROTEIN"/>
    <property type="match status" value="1"/>
</dbReference>